<name>A0A0M1N093_9MOLU</name>
<dbReference type="PATRIC" id="fig|479893.3.peg.160"/>
<dbReference type="RefSeq" id="WP_053521348.1">
    <property type="nucleotide sequence ID" value="NZ_LHCF01000003.1"/>
</dbReference>
<evidence type="ECO:0000313" key="2">
    <source>
        <dbReference type="EMBL" id="KOR75588.1"/>
    </source>
</evidence>
<feature type="transmembrane region" description="Helical" evidence="1">
    <location>
        <begin position="169"/>
        <end position="188"/>
    </location>
</feature>
<dbReference type="Proteomes" id="UP000037386">
    <property type="component" value="Unassembled WGS sequence"/>
</dbReference>
<keyword evidence="1" id="KW-1133">Transmembrane helix</keyword>
<keyword evidence="1" id="KW-0472">Membrane</keyword>
<comment type="caution">
    <text evidence="2">The sequence shown here is derived from an EMBL/GenBank/DDBJ whole genome shotgun (WGS) entry which is preliminary data.</text>
</comment>
<feature type="transmembrane region" description="Helical" evidence="1">
    <location>
        <begin position="280"/>
        <end position="301"/>
    </location>
</feature>
<gene>
    <name evidence="2" type="ORF">CPX_001378</name>
</gene>
<reference evidence="3" key="1">
    <citation type="submission" date="2015-05" db="EMBL/GenBank/DDBJ databases">
        <title>Draft genome sequence of 'Candidatus Phytoplasma Pruni' strain CX, a plant pathogenic bacterium.</title>
        <authorList>
            <person name="Lee I.-M."/>
            <person name="Bottner-Parker K.D."/>
            <person name="Shao J."/>
            <person name="Gundersen-Rindal D.E."/>
            <person name="Zhao Y."/>
            <person name="Davis R.E."/>
        </authorList>
    </citation>
    <scope>NUCLEOTIDE SEQUENCE [LARGE SCALE GENOMIC DNA]</scope>
    <source>
        <strain evidence="3">CX</strain>
    </source>
</reference>
<organism evidence="2 3">
    <name type="scientific">Candidatus Phytoplasma pruni</name>
    <dbReference type="NCBI Taxonomy" id="479893"/>
    <lineage>
        <taxon>Bacteria</taxon>
        <taxon>Bacillati</taxon>
        <taxon>Mycoplasmatota</taxon>
        <taxon>Mollicutes</taxon>
        <taxon>Acholeplasmatales</taxon>
        <taxon>Acholeplasmataceae</taxon>
        <taxon>Candidatus Phytoplasma</taxon>
        <taxon>16SrIII (X-disease group)</taxon>
    </lineage>
</organism>
<dbReference type="STRING" id="479893.CPX_001378"/>
<accession>A0A0M1N093</accession>
<protein>
    <submittedName>
        <fullName evidence="2">AAA+ ATPase</fullName>
    </submittedName>
</protein>
<dbReference type="AlphaFoldDB" id="A0A0M1N093"/>
<keyword evidence="1" id="KW-0812">Transmembrane</keyword>
<proteinExistence type="predicted"/>
<sequence length="314" mass="37028">MLKELTDLLACKAGENMDDDWIDKTQEDLEEAHDKVDEILAILSYDLVSAKDKEEIKKEILTKCFFDAKAIITSNRTLFDRLTHELQNNPSIHKKTITSLLSNQELKNLNNDSTSKINVDFYQEKEMMVLLIFLFTLMEIGFLVYLWINKKQKLSFKPQQWKNCCNIKTAIMFIVLLLWSFSLCFYHYRNIKRSEVVKPLSTVELFDKIEKHQIKNIVVITENSLLDGLHYQVLTEDKISHLFENEIKPTLHAQMLNKIHNHKIKDFYFKEAKTFNLLSFYLKMILIISSLIFTVSILTNIKKFYLQNKMSHSE</sequence>
<evidence type="ECO:0000313" key="3">
    <source>
        <dbReference type="Proteomes" id="UP000037386"/>
    </source>
</evidence>
<dbReference type="EMBL" id="LHCF01000003">
    <property type="protein sequence ID" value="KOR75588.1"/>
    <property type="molecule type" value="Genomic_DNA"/>
</dbReference>
<evidence type="ECO:0000256" key="1">
    <source>
        <dbReference type="SAM" id="Phobius"/>
    </source>
</evidence>
<feature type="transmembrane region" description="Helical" evidence="1">
    <location>
        <begin position="127"/>
        <end position="148"/>
    </location>
</feature>